<evidence type="ECO:0000313" key="8">
    <source>
        <dbReference type="EMBL" id="CAJ2508252.1"/>
    </source>
</evidence>
<feature type="transmembrane region" description="Helical" evidence="6">
    <location>
        <begin position="125"/>
        <end position="147"/>
    </location>
</feature>
<reference evidence="8" key="1">
    <citation type="submission" date="2023-10" db="EMBL/GenBank/DDBJ databases">
        <authorList>
            <person name="Hackl T."/>
        </authorList>
    </citation>
    <scope>NUCLEOTIDE SEQUENCE</scope>
</reference>
<evidence type="ECO:0000256" key="4">
    <source>
        <dbReference type="ARBA" id="ARBA00023136"/>
    </source>
</evidence>
<evidence type="ECO:0000259" key="7">
    <source>
        <dbReference type="Pfam" id="PF20684"/>
    </source>
</evidence>
<evidence type="ECO:0000256" key="2">
    <source>
        <dbReference type="ARBA" id="ARBA00022692"/>
    </source>
</evidence>
<dbReference type="GO" id="GO:0016020">
    <property type="term" value="C:membrane"/>
    <property type="evidence" value="ECO:0007669"/>
    <property type="project" value="UniProtKB-SubCell"/>
</dbReference>
<evidence type="ECO:0000256" key="5">
    <source>
        <dbReference type="ARBA" id="ARBA00038359"/>
    </source>
</evidence>
<protein>
    <submittedName>
        <fullName evidence="8">Uu.00g094380.m01.CDS01</fullName>
    </submittedName>
</protein>
<accession>A0AAI8YKN9</accession>
<evidence type="ECO:0000313" key="9">
    <source>
        <dbReference type="Proteomes" id="UP001295740"/>
    </source>
</evidence>
<feature type="transmembrane region" description="Helical" evidence="6">
    <location>
        <begin position="178"/>
        <end position="197"/>
    </location>
</feature>
<comment type="similarity">
    <text evidence="5">Belongs to the SAT4 family.</text>
</comment>
<dbReference type="InterPro" id="IPR049326">
    <property type="entry name" value="Rhodopsin_dom_fungi"/>
</dbReference>
<keyword evidence="4 6" id="KW-0472">Membrane</keyword>
<proteinExistence type="inferred from homology"/>
<dbReference type="Pfam" id="PF20684">
    <property type="entry name" value="Fung_rhodopsin"/>
    <property type="match status" value="1"/>
</dbReference>
<feature type="transmembrane region" description="Helical" evidence="6">
    <location>
        <begin position="85"/>
        <end position="105"/>
    </location>
</feature>
<evidence type="ECO:0000256" key="1">
    <source>
        <dbReference type="ARBA" id="ARBA00004141"/>
    </source>
</evidence>
<dbReference type="EMBL" id="CAUWAG010000010">
    <property type="protein sequence ID" value="CAJ2508252.1"/>
    <property type="molecule type" value="Genomic_DNA"/>
</dbReference>
<dbReference type="Proteomes" id="UP001295740">
    <property type="component" value="Unassembled WGS sequence"/>
</dbReference>
<feature type="domain" description="Rhodopsin" evidence="7">
    <location>
        <begin position="28"/>
        <end position="270"/>
    </location>
</feature>
<sequence>MAEFESTGPLMTASLWPITFICAVFLGLRLYTKLRFRGRLWWDDYILLFSWICLLIEVSMIQRAISFGFGMHMVDLAATKSRSDIIRFAIYVRIGLSFAILSINFSRVSFAVTMLMLTTGWWKSFVWLAIISLIMMMIPALVLPWAYCQPLEKAFDHSVPGTCVFSTSVNVSYGTFEAGLSAFFDFALAMLPWKVIWGLQMLRAEKIGLGMAMSLGIFSGAITIIRAISIVRMANHDLSYYGAYVTIWNTTEPACAIIAASIPILRVFVQEKNSSYHPENQGYPLSTVGGTANVISLRPIEDRKRTDSQTWITSHADDESDKINLRENAAPSGYEIVQTNTFTIEYVDENRSHNGR</sequence>
<dbReference type="PANTHER" id="PTHR33048">
    <property type="entry name" value="PTH11-LIKE INTEGRAL MEMBRANE PROTEIN (AFU_ORTHOLOGUE AFUA_5G11245)"/>
    <property type="match status" value="1"/>
</dbReference>
<dbReference type="InterPro" id="IPR052337">
    <property type="entry name" value="SAT4-like"/>
</dbReference>
<comment type="subcellular location">
    <subcellularLocation>
        <location evidence="1">Membrane</location>
        <topology evidence="1">Multi-pass membrane protein</topology>
    </subcellularLocation>
</comment>
<dbReference type="AlphaFoldDB" id="A0AAI8YKN9"/>
<evidence type="ECO:0000256" key="3">
    <source>
        <dbReference type="ARBA" id="ARBA00022989"/>
    </source>
</evidence>
<name>A0AAI8YKN9_9PEZI</name>
<gene>
    <name evidence="8" type="ORF">KHLLAP_LOCUS8720</name>
</gene>
<keyword evidence="3 6" id="KW-1133">Transmembrane helix</keyword>
<dbReference type="PANTHER" id="PTHR33048:SF42">
    <property type="entry name" value="INTEGRAL MEMBRANE PROTEIN"/>
    <property type="match status" value="1"/>
</dbReference>
<keyword evidence="9" id="KW-1185">Reference proteome</keyword>
<comment type="caution">
    <text evidence="8">The sequence shown here is derived from an EMBL/GenBank/DDBJ whole genome shotgun (WGS) entry which is preliminary data.</text>
</comment>
<keyword evidence="2 6" id="KW-0812">Transmembrane</keyword>
<feature type="transmembrane region" description="Helical" evidence="6">
    <location>
        <begin position="44"/>
        <end position="65"/>
    </location>
</feature>
<organism evidence="8 9">
    <name type="scientific">Anthostomella pinea</name>
    <dbReference type="NCBI Taxonomy" id="933095"/>
    <lineage>
        <taxon>Eukaryota</taxon>
        <taxon>Fungi</taxon>
        <taxon>Dikarya</taxon>
        <taxon>Ascomycota</taxon>
        <taxon>Pezizomycotina</taxon>
        <taxon>Sordariomycetes</taxon>
        <taxon>Xylariomycetidae</taxon>
        <taxon>Xylariales</taxon>
        <taxon>Xylariaceae</taxon>
        <taxon>Anthostomella</taxon>
    </lineage>
</organism>
<feature type="transmembrane region" description="Helical" evidence="6">
    <location>
        <begin position="209"/>
        <end position="231"/>
    </location>
</feature>
<feature type="transmembrane region" description="Helical" evidence="6">
    <location>
        <begin position="14"/>
        <end position="32"/>
    </location>
</feature>
<feature type="transmembrane region" description="Helical" evidence="6">
    <location>
        <begin position="251"/>
        <end position="269"/>
    </location>
</feature>
<evidence type="ECO:0000256" key="6">
    <source>
        <dbReference type="SAM" id="Phobius"/>
    </source>
</evidence>